<evidence type="ECO:0000313" key="2">
    <source>
        <dbReference type="EMBL" id="KAF2716587.1"/>
    </source>
</evidence>
<keyword evidence="3" id="KW-1185">Reference proteome</keyword>
<feature type="transmembrane region" description="Helical" evidence="1">
    <location>
        <begin position="281"/>
        <end position="299"/>
    </location>
</feature>
<proteinExistence type="predicted"/>
<feature type="non-terminal residue" evidence="2">
    <location>
        <position position="409"/>
    </location>
</feature>
<organism evidence="2 3">
    <name type="scientific">Polychaeton citri CBS 116435</name>
    <dbReference type="NCBI Taxonomy" id="1314669"/>
    <lineage>
        <taxon>Eukaryota</taxon>
        <taxon>Fungi</taxon>
        <taxon>Dikarya</taxon>
        <taxon>Ascomycota</taxon>
        <taxon>Pezizomycotina</taxon>
        <taxon>Dothideomycetes</taxon>
        <taxon>Dothideomycetidae</taxon>
        <taxon>Capnodiales</taxon>
        <taxon>Capnodiaceae</taxon>
        <taxon>Polychaeton</taxon>
    </lineage>
</organism>
<evidence type="ECO:0000256" key="1">
    <source>
        <dbReference type="SAM" id="Phobius"/>
    </source>
</evidence>
<keyword evidence="1" id="KW-0472">Membrane</keyword>
<gene>
    <name evidence="2" type="ORF">K431DRAFT_202576</name>
</gene>
<keyword evidence="1" id="KW-1133">Transmembrane helix</keyword>
<reference evidence="2" key="1">
    <citation type="journal article" date="2020" name="Stud. Mycol.">
        <title>101 Dothideomycetes genomes: a test case for predicting lifestyles and emergence of pathogens.</title>
        <authorList>
            <person name="Haridas S."/>
            <person name="Albert R."/>
            <person name="Binder M."/>
            <person name="Bloem J."/>
            <person name="Labutti K."/>
            <person name="Salamov A."/>
            <person name="Andreopoulos B."/>
            <person name="Baker S."/>
            <person name="Barry K."/>
            <person name="Bills G."/>
            <person name="Bluhm B."/>
            <person name="Cannon C."/>
            <person name="Castanera R."/>
            <person name="Culley D."/>
            <person name="Daum C."/>
            <person name="Ezra D."/>
            <person name="Gonzalez J."/>
            <person name="Henrissat B."/>
            <person name="Kuo A."/>
            <person name="Liang C."/>
            <person name="Lipzen A."/>
            <person name="Lutzoni F."/>
            <person name="Magnuson J."/>
            <person name="Mondo S."/>
            <person name="Nolan M."/>
            <person name="Ohm R."/>
            <person name="Pangilinan J."/>
            <person name="Park H.-J."/>
            <person name="Ramirez L."/>
            <person name="Alfaro M."/>
            <person name="Sun H."/>
            <person name="Tritt A."/>
            <person name="Yoshinaga Y."/>
            <person name="Zwiers L.-H."/>
            <person name="Turgeon B."/>
            <person name="Goodwin S."/>
            <person name="Spatafora J."/>
            <person name="Crous P."/>
            <person name="Grigoriev I."/>
        </authorList>
    </citation>
    <scope>NUCLEOTIDE SEQUENCE</scope>
    <source>
        <strain evidence="2">CBS 116435</strain>
    </source>
</reference>
<dbReference type="Proteomes" id="UP000799441">
    <property type="component" value="Unassembled WGS sequence"/>
</dbReference>
<dbReference type="EMBL" id="MU003868">
    <property type="protein sequence ID" value="KAF2716587.1"/>
    <property type="molecule type" value="Genomic_DNA"/>
</dbReference>
<protein>
    <submittedName>
        <fullName evidence="2">Uncharacterized protein</fullName>
    </submittedName>
</protein>
<dbReference type="AlphaFoldDB" id="A0A9P4Q208"/>
<feature type="non-terminal residue" evidence="2">
    <location>
        <position position="1"/>
    </location>
</feature>
<dbReference type="OrthoDB" id="3527261at2759"/>
<sequence>WVSQLAGILPLSALVDFLDAPRVFHLFQLRRKIPFWCWPITPQASRLLLTYDDQSAPCWLDQPGNSQAQVCLDGRYGDSYPAASPETLRMCLRAISCELIPNDHPNIQSETGKRPQLLELVVLKLSAGNECGAVSRIWAHATSQETCHRIVAWLGWLLWSGLLVLAGFASCWVALSFLLVVVASGITVYVTHSDEPRALALREHSTYKRMVITADHLNSTKWTIFYGDSDLVNSLLNWQLLSWRNRFNLKHTRALDVLLRTCLFAQWALAIAAAAKQGFDSYIIVVWILLCILSINFVFCSERSASVWLEQQAGISLSRYSATLSSRRALLNTLLALNPDTFSAAHGTLMWLDQILKPGAERSMWLEATSYFQSQDDQNVMGKQKETYSQHYWWKFIDEGVKVAMQLKR</sequence>
<keyword evidence="1" id="KW-0812">Transmembrane</keyword>
<comment type="caution">
    <text evidence="2">The sequence shown here is derived from an EMBL/GenBank/DDBJ whole genome shotgun (WGS) entry which is preliminary data.</text>
</comment>
<name>A0A9P4Q208_9PEZI</name>
<feature type="transmembrane region" description="Helical" evidence="1">
    <location>
        <begin position="254"/>
        <end position="275"/>
    </location>
</feature>
<accession>A0A9P4Q208</accession>
<evidence type="ECO:0000313" key="3">
    <source>
        <dbReference type="Proteomes" id="UP000799441"/>
    </source>
</evidence>